<dbReference type="InterPro" id="IPR011050">
    <property type="entry name" value="Pectin_lyase_fold/virulence"/>
</dbReference>
<keyword evidence="4" id="KW-0964">Secreted</keyword>
<proteinExistence type="predicted"/>
<dbReference type="GO" id="GO:0005576">
    <property type="term" value="C:extracellular region"/>
    <property type="evidence" value="ECO:0007669"/>
    <property type="project" value="UniProtKB-SubCell"/>
</dbReference>
<evidence type="ECO:0000256" key="8">
    <source>
        <dbReference type="SAM" id="MobiDB-lite"/>
    </source>
</evidence>
<comment type="caution">
    <text evidence="10">The sequence shown here is derived from an EMBL/GenBank/DDBJ whole genome shotgun (WGS) entry which is preliminary data.</text>
</comment>
<dbReference type="NCBIfam" id="NF041518">
    <property type="entry name" value="choice_anch_Q"/>
    <property type="match status" value="1"/>
</dbReference>
<dbReference type="SMART" id="SM00710">
    <property type="entry name" value="PbH1"/>
    <property type="match status" value="9"/>
</dbReference>
<name>A0A1Y5HRY0_OLEAN</name>
<dbReference type="SUPFAM" id="SSF51126">
    <property type="entry name" value="Pectin lyase-like"/>
    <property type="match status" value="2"/>
</dbReference>
<evidence type="ECO:0000256" key="9">
    <source>
        <dbReference type="SAM" id="SignalP"/>
    </source>
</evidence>
<evidence type="ECO:0000313" key="11">
    <source>
        <dbReference type="Proteomes" id="UP000227088"/>
    </source>
</evidence>
<keyword evidence="5 9" id="KW-0732">Signal</keyword>
<keyword evidence="7" id="KW-0998">Cell outer membrane</keyword>
<dbReference type="Pfam" id="PF02415">
    <property type="entry name" value="Chlam_PMP"/>
    <property type="match status" value="4"/>
</dbReference>
<reference evidence="11" key="1">
    <citation type="journal article" date="2017" name="Proc. Natl. Acad. Sci. U.S.A.">
        <title>Simulation of Deepwater Horizon oil plume reveals substrate specialization within a complex community of hydrocarbon degraders.</title>
        <authorList>
            <person name="Hu P."/>
            <person name="Dubinsky E.A."/>
            <person name="Probst A.J."/>
            <person name="Wang J."/>
            <person name="Sieber C.M.K."/>
            <person name="Tom L.M."/>
            <person name="Gardinali P."/>
            <person name="Banfield J.F."/>
            <person name="Atlas R.M."/>
            <person name="Andersen G.L."/>
        </authorList>
    </citation>
    <scope>NUCLEOTIDE SEQUENCE [LARGE SCALE GENOMIC DNA]</scope>
</reference>
<dbReference type="PANTHER" id="PTHR11319:SF35">
    <property type="entry name" value="OUTER MEMBRANE PROTEIN PMPC-RELATED"/>
    <property type="match status" value="1"/>
</dbReference>
<dbReference type="InterPro" id="IPR003368">
    <property type="entry name" value="POMP_repeat"/>
</dbReference>
<dbReference type="Gene3D" id="2.160.20.10">
    <property type="entry name" value="Single-stranded right-handed beta-helix, Pectin lyase-like"/>
    <property type="match status" value="1"/>
</dbReference>
<dbReference type="GO" id="GO:0009279">
    <property type="term" value="C:cell outer membrane"/>
    <property type="evidence" value="ECO:0007669"/>
    <property type="project" value="UniProtKB-SubCell"/>
</dbReference>
<evidence type="ECO:0000313" key="10">
    <source>
        <dbReference type="EMBL" id="OUS40071.1"/>
    </source>
</evidence>
<dbReference type="InterPro" id="IPR006626">
    <property type="entry name" value="PbH1"/>
</dbReference>
<evidence type="ECO:0000256" key="1">
    <source>
        <dbReference type="ARBA" id="ARBA00004196"/>
    </source>
</evidence>
<dbReference type="GO" id="GO:0005509">
    <property type="term" value="F:calcium ion binding"/>
    <property type="evidence" value="ECO:0007669"/>
    <property type="project" value="InterPro"/>
</dbReference>
<dbReference type="Gene3D" id="2.60.40.10">
    <property type="entry name" value="Immunoglobulins"/>
    <property type="match status" value="1"/>
</dbReference>
<dbReference type="NCBIfam" id="TIGR01376">
    <property type="entry name" value="POMP_repeat"/>
    <property type="match status" value="1"/>
</dbReference>
<evidence type="ECO:0008006" key="12">
    <source>
        <dbReference type="Google" id="ProtNLM"/>
    </source>
</evidence>
<gene>
    <name evidence="10" type="ORF">A9R00_07890</name>
</gene>
<evidence type="ECO:0000256" key="3">
    <source>
        <dbReference type="ARBA" id="ARBA00004613"/>
    </source>
</evidence>
<evidence type="ECO:0000256" key="5">
    <source>
        <dbReference type="ARBA" id="ARBA00022729"/>
    </source>
</evidence>
<dbReference type="InterPro" id="IPR012334">
    <property type="entry name" value="Pectin_lyas_fold"/>
</dbReference>
<dbReference type="PANTHER" id="PTHR11319">
    <property type="entry name" value="G PROTEIN-COUPLED RECEPTOR-RELATED"/>
    <property type="match status" value="1"/>
</dbReference>
<keyword evidence="6" id="KW-0472">Membrane</keyword>
<evidence type="ECO:0000256" key="7">
    <source>
        <dbReference type="ARBA" id="ARBA00023237"/>
    </source>
</evidence>
<feature type="signal peptide" evidence="9">
    <location>
        <begin position="1"/>
        <end position="24"/>
    </location>
</feature>
<dbReference type="InterPro" id="IPR059226">
    <property type="entry name" value="Choice_anch_Q_dom"/>
</dbReference>
<protein>
    <recommendedName>
        <fullName evidence="12">Right handed beta helix domain-containing protein</fullName>
    </recommendedName>
</protein>
<dbReference type="AlphaFoldDB" id="A0A1Y5HRY0"/>
<organism evidence="10 11">
    <name type="scientific">Oleispira antarctica</name>
    <dbReference type="NCBI Taxonomy" id="188908"/>
    <lineage>
        <taxon>Bacteria</taxon>
        <taxon>Pseudomonadati</taxon>
        <taxon>Pseudomonadota</taxon>
        <taxon>Gammaproteobacteria</taxon>
        <taxon>Oceanospirillales</taxon>
        <taxon>Oceanospirillaceae</taxon>
        <taxon>Oleispira</taxon>
    </lineage>
</organism>
<accession>A0A1Y5HRY0</accession>
<dbReference type="SUPFAM" id="SSF49313">
    <property type="entry name" value="Cadherin-like"/>
    <property type="match status" value="1"/>
</dbReference>
<feature type="region of interest" description="Disordered" evidence="8">
    <location>
        <begin position="692"/>
        <end position="715"/>
    </location>
</feature>
<dbReference type="Pfam" id="PF05345">
    <property type="entry name" value="He_PIG"/>
    <property type="match status" value="1"/>
</dbReference>
<comment type="subcellular location">
    <subcellularLocation>
        <location evidence="1">Cell envelope</location>
    </subcellularLocation>
    <subcellularLocation>
        <location evidence="2">Cell outer membrane</location>
    </subcellularLocation>
    <subcellularLocation>
        <location evidence="3">Secreted</location>
    </subcellularLocation>
</comment>
<evidence type="ECO:0000256" key="6">
    <source>
        <dbReference type="ARBA" id="ARBA00023136"/>
    </source>
</evidence>
<dbReference type="InterPro" id="IPR013783">
    <property type="entry name" value="Ig-like_fold"/>
</dbReference>
<evidence type="ECO:0000256" key="2">
    <source>
        <dbReference type="ARBA" id="ARBA00004442"/>
    </source>
</evidence>
<dbReference type="Proteomes" id="UP000227088">
    <property type="component" value="Unassembled WGS sequence"/>
</dbReference>
<sequence>MPHYQTPVKPLALAIALASSQAYGITCTQDFNVTSQTELDAALNSIINSCGSAANPYTIGLADSLSGSSVVINDSIVLNTIELEISGPEAANVTLKLEESPSQAESRVANIRIVESGHLSLKDLTLDGDSSAEVDDYRVTALLHLESGKLDLDNVLLQNYYSHDDGAIQSSGTTMISDSTFQGITSDDPGSIVSADSGSLIIEDSVFDGNHVGDSAGVIAAFESATLTITDSEFTNNSTDNNGGVLYAANSTVNIDGSTFSNNSSTKSTGKGGALYIEQSSLVINDSVFTGNKASNNSNGEGGAIYIYDQSGTELTRTISKSSFINNTATNGGAISVLGDNNGIAGDINITDTLFEGNTASNSEVGSGGAIDLHTENSNGLTVTIDRSLFHNNDADDHAGAINFEDSSGSTDVFIISNSTLSNNTSRSSGGIRYSGGYGNGTTIANSTIINNTSSIANSGSALYAQGVTAGADIEITNSIISGNTGGAGQVCANEASHNFSYKSSFVSNDDSGSNCLNNTADEASQVGTLANTLDPLLATLADNGGFTKTYSPQRGSSVIDAGDVNFTSDGTDQRGLQRVINSRVDMGAVEFSGSVPVLSQIDISALSEMEITENTQVDINLSDYFTSTDGGDLTYAVTGLPAGLSVNAETGAISGIVTEAGTFTLSIRIENDYGLFLNKEVEVIVLAEPEVEEPEAEVKETETEAETSSSSSSGGPINPWFAALIAMIAFVRVGTRVKR</sequence>
<evidence type="ECO:0000256" key="4">
    <source>
        <dbReference type="ARBA" id="ARBA00022525"/>
    </source>
</evidence>
<feature type="chain" id="PRO_5012170043" description="Right handed beta helix domain-containing protein" evidence="9">
    <location>
        <begin position="25"/>
        <end position="740"/>
    </location>
</feature>
<dbReference type="EMBL" id="MABE01000444">
    <property type="protein sequence ID" value="OUS40071.1"/>
    <property type="molecule type" value="Genomic_DNA"/>
</dbReference>
<dbReference type="InterPro" id="IPR015919">
    <property type="entry name" value="Cadherin-like_sf"/>
</dbReference>